<accession>A0A011PQD0</accession>
<dbReference type="Gene3D" id="3.90.220.20">
    <property type="entry name" value="DNA methylase specificity domains"/>
    <property type="match status" value="1"/>
</dbReference>
<dbReference type="AlphaFoldDB" id="A0A011PQD0"/>
<keyword evidence="2" id="KW-0680">Restriction system</keyword>
<dbReference type="GO" id="GO:0003677">
    <property type="term" value="F:DNA binding"/>
    <property type="evidence" value="ECO:0007669"/>
    <property type="project" value="UniProtKB-KW"/>
</dbReference>
<gene>
    <name evidence="6" type="ORF">AW10_02506</name>
</gene>
<dbReference type="STRING" id="1454003.AW10_02506"/>
<dbReference type="InterPro" id="IPR000055">
    <property type="entry name" value="Restrct_endonuc_typeI_TRD"/>
</dbReference>
<dbReference type="EMBL" id="JEMX01000059">
    <property type="protein sequence ID" value="EXI79232.1"/>
    <property type="molecule type" value="Genomic_DNA"/>
</dbReference>
<name>A0A011PQD0_9PROT</name>
<dbReference type="PANTHER" id="PTHR30408">
    <property type="entry name" value="TYPE-1 RESTRICTION ENZYME ECOKI SPECIFICITY PROTEIN"/>
    <property type="match status" value="1"/>
</dbReference>
<keyword evidence="3" id="KW-0238">DNA-binding</keyword>
<evidence type="ECO:0000256" key="1">
    <source>
        <dbReference type="ARBA" id="ARBA00010923"/>
    </source>
</evidence>
<dbReference type="GO" id="GO:0009307">
    <property type="term" value="P:DNA restriction-modification system"/>
    <property type="evidence" value="ECO:0007669"/>
    <property type="project" value="UniProtKB-KW"/>
</dbReference>
<feature type="region of interest" description="Disordered" evidence="4">
    <location>
        <begin position="1"/>
        <end position="27"/>
    </location>
</feature>
<dbReference type="SUPFAM" id="SSF116734">
    <property type="entry name" value="DNA methylase specificity domain"/>
    <property type="match status" value="1"/>
</dbReference>
<evidence type="ECO:0000313" key="7">
    <source>
        <dbReference type="Proteomes" id="UP000021816"/>
    </source>
</evidence>
<sequence>MSLFSSHNASKNGTFGSRRKPVSGPAANGWEMTTVANVAAESKGAIRTGPFGSQLLHREFTDAGIAVLGIDNAVENEFRWAARRFVSEAKYRQLAQYTVHPGDVLITIMGTCGRCAIVPNDIHAAINTKHLCCITLNRTKCLPVFLHGYFLRHPLARAYLARKAKGAIMDGLNMGIIKGMPIPLAPLELQQRFAQHLIAVNDVKAAHRASLTQLDALFASLQHRAFRGEL</sequence>
<evidence type="ECO:0000259" key="5">
    <source>
        <dbReference type="Pfam" id="PF01420"/>
    </source>
</evidence>
<evidence type="ECO:0000256" key="4">
    <source>
        <dbReference type="SAM" id="MobiDB-lite"/>
    </source>
</evidence>
<dbReference type="InterPro" id="IPR052021">
    <property type="entry name" value="Type-I_RS_S_subunit"/>
</dbReference>
<dbReference type="PANTHER" id="PTHR30408:SF12">
    <property type="entry name" value="TYPE I RESTRICTION ENZYME MJAVIII SPECIFICITY SUBUNIT"/>
    <property type="match status" value="1"/>
</dbReference>
<dbReference type="InterPro" id="IPR044946">
    <property type="entry name" value="Restrct_endonuc_typeI_TRD_sf"/>
</dbReference>
<evidence type="ECO:0000256" key="3">
    <source>
        <dbReference type="ARBA" id="ARBA00023125"/>
    </source>
</evidence>
<evidence type="ECO:0000313" key="6">
    <source>
        <dbReference type="EMBL" id="EXI79232.1"/>
    </source>
</evidence>
<feature type="domain" description="Type I restriction modification DNA specificity" evidence="5">
    <location>
        <begin position="95"/>
        <end position="202"/>
    </location>
</feature>
<dbReference type="Pfam" id="PF01420">
    <property type="entry name" value="Methylase_S"/>
    <property type="match status" value="1"/>
</dbReference>
<evidence type="ECO:0000256" key="2">
    <source>
        <dbReference type="ARBA" id="ARBA00022747"/>
    </source>
</evidence>
<protein>
    <submittedName>
        <fullName evidence="6">EcoKI restriction-modification system protein HsdS</fullName>
    </submittedName>
</protein>
<dbReference type="PATRIC" id="fig|1454003.3.peg.2558"/>
<comment type="similarity">
    <text evidence="1">Belongs to the type-I restriction system S methylase family.</text>
</comment>
<feature type="compositionally biased region" description="Polar residues" evidence="4">
    <location>
        <begin position="1"/>
        <end position="15"/>
    </location>
</feature>
<dbReference type="Proteomes" id="UP000021816">
    <property type="component" value="Unassembled WGS sequence"/>
</dbReference>
<proteinExistence type="inferred from homology"/>
<reference evidence="6 7" key="1">
    <citation type="submission" date="2014-02" db="EMBL/GenBank/DDBJ databases">
        <title>Expanding our view of genomic diversity in Candidatus Accumulibacter clades.</title>
        <authorList>
            <person name="Skennerton C.T."/>
            <person name="Barr J.J."/>
            <person name="Slater F.R."/>
            <person name="Bond P.L."/>
            <person name="Tyson G.W."/>
        </authorList>
    </citation>
    <scope>NUCLEOTIDE SEQUENCE [LARGE SCALE GENOMIC DNA]</scope>
    <source>
        <strain evidence="7">BA-92</strain>
    </source>
</reference>
<organism evidence="6 7">
    <name type="scientific">Candidatus Accumulibacter appositus</name>
    <dbReference type="NCBI Taxonomy" id="1454003"/>
    <lineage>
        <taxon>Bacteria</taxon>
        <taxon>Pseudomonadati</taxon>
        <taxon>Pseudomonadota</taxon>
        <taxon>Betaproteobacteria</taxon>
        <taxon>Candidatus Accumulibacter</taxon>
    </lineage>
</organism>
<comment type="caution">
    <text evidence="6">The sequence shown here is derived from an EMBL/GenBank/DDBJ whole genome shotgun (WGS) entry which is preliminary data.</text>
</comment>